<evidence type="ECO:0000313" key="2">
    <source>
        <dbReference type="EMBL" id="XDO97006.1"/>
    </source>
</evidence>
<dbReference type="InterPro" id="IPR027417">
    <property type="entry name" value="P-loop_NTPase"/>
</dbReference>
<dbReference type="Gene3D" id="3.40.50.300">
    <property type="entry name" value="P-loop containing nucleotide triphosphate hydrolases"/>
    <property type="match status" value="1"/>
</dbReference>
<dbReference type="CDD" id="cd02042">
    <property type="entry name" value="ParAB_family"/>
    <property type="match status" value="1"/>
</dbReference>
<dbReference type="SUPFAM" id="SSF52540">
    <property type="entry name" value="P-loop containing nucleoside triphosphate hydrolases"/>
    <property type="match status" value="1"/>
</dbReference>
<organism evidence="2">
    <name type="scientific">Caulobacter sp. 73W</name>
    <dbReference type="NCBI Taxonomy" id="3161137"/>
    <lineage>
        <taxon>Bacteria</taxon>
        <taxon>Pseudomonadati</taxon>
        <taxon>Pseudomonadota</taxon>
        <taxon>Alphaproteobacteria</taxon>
        <taxon>Caulobacterales</taxon>
        <taxon>Caulobacteraceae</taxon>
        <taxon>Caulobacter</taxon>
    </lineage>
</organism>
<protein>
    <submittedName>
        <fullName evidence="2">ParA family protein</fullName>
    </submittedName>
</protein>
<dbReference type="AlphaFoldDB" id="A0AB39KT72"/>
<dbReference type="PIRSF" id="PIRSF009320">
    <property type="entry name" value="Nuc_binding_HP_1000"/>
    <property type="match status" value="1"/>
</dbReference>
<dbReference type="PANTHER" id="PTHR13696:SF96">
    <property type="entry name" value="COBQ_COBB_MIND_PARA NUCLEOTIDE BINDING DOMAIN-CONTAINING PROTEIN"/>
    <property type="match status" value="1"/>
</dbReference>
<dbReference type="PANTHER" id="PTHR13696">
    <property type="entry name" value="P-LOOP CONTAINING NUCLEOSIDE TRIPHOSPHATE HYDROLASE"/>
    <property type="match status" value="1"/>
</dbReference>
<dbReference type="InterPro" id="IPR002586">
    <property type="entry name" value="CobQ/CobB/MinD/ParA_Nub-bd_dom"/>
</dbReference>
<gene>
    <name evidence="2" type="ORF">ABOZ73_00845</name>
</gene>
<name>A0AB39KT72_9CAUL</name>
<evidence type="ECO:0000259" key="1">
    <source>
        <dbReference type="Pfam" id="PF01656"/>
    </source>
</evidence>
<dbReference type="InterPro" id="IPR050678">
    <property type="entry name" value="DNA_Partitioning_ATPase"/>
</dbReference>
<proteinExistence type="predicted"/>
<dbReference type="RefSeq" id="WP_369059940.1">
    <property type="nucleotide sequence ID" value="NZ_CP158375.1"/>
</dbReference>
<dbReference type="Pfam" id="PF01656">
    <property type="entry name" value="CbiA"/>
    <property type="match status" value="1"/>
</dbReference>
<feature type="domain" description="CobQ/CobB/MinD/ParA nucleotide binding" evidence="1">
    <location>
        <begin position="4"/>
        <end position="154"/>
    </location>
</feature>
<dbReference type="EMBL" id="CP158375">
    <property type="protein sequence ID" value="XDO97006.1"/>
    <property type="molecule type" value="Genomic_DNA"/>
</dbReference>
<sequence length="219" mass="23289">MKTIAVLSRKGGAGKTTLAVNLAIAAHLAGRAVTLADADPQRSATDSLRARSGPGPDLAETSAGKVFQIRSAAERADMDYLFIDTPAAPEAEVVQIANCVDFCILVCRPSFLDIASITRSAEMVRRLGKPSMIVLNQAPARRNGLEAPAVLKAIEALRFTGLSIAPTGLRSRVMFQQAIAQGRSTLEWSPRDPAAQEVAVLWSAIEAAIKRPALDRLFG</sequence>
<reference evidence="2" key="1">
    <citation type="submission" date="2024-06" db="EMBL/GenBank/DDBJ databases">
        <title>Caulobacter inopinatus, sp. nov.</title>
        <authorList>
            <person name="Donachie S.P."/>
        </authorList>
    </citation>
    <scope>NUCLEOTIDE SEQUENCE</scope>
    <source>
        <strain evidence="2">73W</strain>
    </source>
</reference>
<accession>A0AB39KT72</accession>